<evidence type="ECO:0000256" key="4">
    <source>
        <dbReference type="ARBA" id="ARBA00022989"/>
    </source>
</evidence>
<keyword evidence="8" id="KW-1185">Reference proteome</keyword>
<feature type="transmembrane region" description="Helical" evidence="6">
    <location>
        <begin position="81"/>
        <end position="99"/>
    </location>
</feature>
<feature type="transmembrane region" description="Helical" evidence="6">
    <location>
        <begin position="202"/>
        <end position="229"/>
    </location>
</feature>
<dbReference type="InterPro" id="IPR001851">
    <property type="entry name" value="ABC_transp_permease"/>
</dbReference>
<evidence type="ECO:0000256" key="3">
    <source>
        <dbReference type="ARBA" id="ARBA00022692"/>
    </source>
</evidence>
<dbReference type="EMBL" id="CP045875">
    <property type="protein sequence ID" value="QGG47424.1"/>
    <property type="molecule type" value="Genomic_DNA"/>
</dbReference>
<accession>A0A5Q2MXH7</accession>
<protein>
    <submittedName>
        <fullName evidence="7">Branched-chain amino acid ABC transporter system, permease protein</fullName>
    </submittedName>
</protein>
<dbReference type="GO" id="GO:0015658">
    <property type="term" value="F:branched-chain amino acid transmembrane transporter activity"/>
    <property type="evidence" value="ECO:0007669"/>
    <property type="project" value="InterPro"/>
</dbReference>
<evidence type="ECO:0000313" key="7">
    <source>
        <dbReference type="EMBL" id="QGG47424.1"/>
    </source>
</evidence>
<dbReference type="GO" id="GO:0005886">
    <property type="term" value="C:plasma membrane"/>
    <property type="evidence" value="ECO:0007669"/>
    <property type="project" value="UniProtKB-SubCell"/>
</dbReference>
<evidence type="ECO:0000313" key="8">
    <source>
        <dbReference type="Proteomes" id="UP000366051"/>
    </source>
</evidence>
<feature type="transmembrane region" description="Helical" evidence="6">
    <location>
        <begin position="119"/>
        <end position="136"/>
    </location>
</feature>
<evidence type="ECO:0000256" key="5">
    <source>
        <dbReference type="ARBA" id="ARBA00023136"/>
    </source>
</evidence>
<dbReference type="AlphaFoldDB" id="A0A5Q2MXH7"/>
<dbReference type="PANTHER" id="PTHR30482">
    <property type="entry name" value="HIGH-AFFINITY BRANCHED-CHAIN AMINO ACID TRANSPORT SYSTEM PERMEASE"/>
    <property type="match status" value="1"/>
</dbReference>
<dbReference type="PANTHER" id="PTHR30482:SF10">
    <property type="entry name" value="HIGH-AFFINITY BRANCHED-CHAIN AMINO ACID TRANSPORT PROTEIN BRAE"/>
    <property type="match status" value="1"/>
</dbReference>
<feature type="transmembrane region" description="Helical" evidence="6">
    <location>
        <begin position="241"/>
        <end position="260"/>
    </location>
</feature>
<evidence type="ECO:0000256" key="2">
    <source>
        <dbReference type="ARBA" id="ARBA00022475"/>
    </source>
</evidence>
<feature type="transmembrane region" description="Helical" evidence="6">
    <location>
        <begin position="167"/>
        <end position="190"/>
    </location>
</feature>
<comment type="subcellular location">
    <subcellularLocation>
        <location evidence="1">Cell membrane</location>
        <topology evidence="1">Multi-pass membrane protein</topology>
    </subcellularLocation>
</comment>
<evidence type="ECO:0000256" key="6">
    <source>
        <dbReference type="SAM" id="Phobius"/>
    </source>
</evidence>
<gene>
    <name evidence="7" type="ORF">FTV88_1277</name>
</gene>
<dbReference type="Proteomes" id="UP000366051">
    <property type="component" value="Chromosome"/>
</dbReference>
<feature type="transmembrane region" description="Helical" evidence="6">
    <location>
        <begin position="6"/>
        <end position="23"/>
    </location>
</feature>
<name>A0A5Q2MXH7_9FIRM</name>
<feature type="transmembrane region" description="Helical" evidence="6">
    <location>
        <begin position="54"/>
        <end position="74"/>
    </location>
</feature>
<keyword evidence="2" id="KW-1003">Cell membrane</keyword>
<keyword evidence="4 6" id="KW-1133">Transmembrane helix</keyword>
<dbReference type="InterPro" id="IPR043428">
    <property type="entry name" value="LivM-like"/>
</dbReference>
<keyword evidence="5 6" id="KW-0472">Membrane</keyword>
<reference evidence="8" key="1">
    <citation type="submission" date="2019-11" db="EMBL/GenBank/DDBJ databases">
        <title>Genome sequence of Heliorestis convoluta strain HH, an alkaliphilic and minimalistic phototrophic bacterium from a soda lake in Egypt.</title>
        <authorList>
            <person name="Dewey E.D."/>
            <person name="Stokes L.M."/>
            <person name="Burchell B.M."/>
            <person name="Shaffer K.N."/>
            <person name="Huntington A.M."/>
            <person name="Baker J.M."/>
            <person name="Nadendla S."/>
            <person name="Giglio M.G."/>
            <person name="Touchman J.W."/>
            <person name="Blankenship R.E."/>
            <person name="Madigan M.T."/>
            <person name="Sattley W.M."/>
        </authorList>
    </citation>
    <scope>NUCLEOTIDE SEQUENCE [LARGE SCALE GENOMIC DNA]</scope>
    <source>
        <strain evidence="8">HH</strain>
    </source>
</reference>
<dbReference type="KEGG" id="hcv:FTV88_1277"/>
<dbReference type="CDD" id="cd06581">
    <property type="entry name" value="TM_PBP1_LivM_like"/>
    <property type="match status" value="1"/>
</dbReference>
<sequence>MTESVFIFAGINIILAISLYITLSTGQISLGHGAFMAIGAYMASVMTVKWGFNLPLAIVAAAIMAGIVGVAVGFPALRVKGIYLAIGTLGLGEVVQVFFHNFKYTGGASGISGMSGTTLYLVWFMVALTILFAWQLTHSRIGWAFKAVHEDEVAAQSMGLNITYLKVTAFGVSAAIAGIAGALYSHYIFFIDPHAFGYHTSLLILFYVIFGGAQTFWGAALGALVLTLLPELIRGMQEWRLTFYGILIMAMMVLRPQGLISHDTINWIKDFFSKKSLPKTKATEEAG</sequence>
<dbReference type="RefSeq" id="WP_153724802.1">
    <property type="nucleotide sequence ID" value="NZ_CP045875.1"/>
</dbReference>
<proteinExistence type="predicted"/>
<dbReference type="Pfam" id="PF02653">
    <property type="entry name" value="BPD_transp_2"/>
    <property type="match status" value="1"/>
</dbReference>
<dbReference type="OrthoDB" id="9789927at2"/>
<keyword evidence="3 6" id="KW-0812">Transmembrane</keyword>
<organism evidence="7 8">
    <name type="scientific">Heliorestis convoluta</name>
    <dbReference type="NCBI Taxonomy" id="356322"/>
    <lineage>
        <taxon>Bacteria</taxon>
        <taxon>Bacillati</taxon>
        <taxon>Bacillota</taxon>
        <taxon>Clostridia</taxon>
        <taxon>Eubacteriales</taxon>
        <taxon>Heliobacteriaceae</taxon>
        <taxon>Heliorestis</taxon>
    </lineage>
</organism>
<evidence type="ECO:0000256" key="1">
    <source>
        <dbReference type="ARBA" id="ARBA00004651"/>
    </source>
</evidence>